<keyword evidence="1" id="KW-1133">Transmembrane helix</keyword>
<feature type="transmembrane region" description="Helical" evidence="1">
    <location>
        <begin position="273"/>
        <end position="295"/>
    </location>
</feature>
<feature type="transmembrane region" description="Helical" evidence="1">
    <location>
        <begin position="85"/>
        <end position="104"/>
    </location>
</feature>
<feature type="transmembrane region" description="Helical" evidence="1">
    <location>
        <begin position="192"/>
        <end position="214"/>
    </location>
</feature>
<proteinExistence type="predicted"/>
<dbReference type="Proteomes" id="UP000006671">
    <property type="component" value="Unassembled WGS sequence"/>
</dbReference>
<dbReference type="Gene3D" id="1.10.167.10">
    <property type="entry name" value="Regulator of G-protein Signalling 4, domain 2"/>
    <property type="match status" value="1"/>
</dbReference>
<evidence type="ECO:0000256" key="1">
    <source>
        <dbReference type="SAM" id="Phobius"/>
    </source>
</evidence>
<evidence type="ECO:0008006" key="4">
    <source>
        <dbReference type="Google" id="ProtNLM"/>
    </source>
</evidence>
<dbReference type="KEGG" id="ngr:NAEGRDRAFT_79252"/>
<sequence length="443" mass="51578">MVNDMRNFPGQCPDVLSVPILSGLCLGVYLMLVVSSIIGFVWNRNSDHIRARTIAGMFFTLVSSFFVFTIFSLRFIIGREIFPCILFSLVFFLMPPCFSIPTIIRCLRVYVQWRFNLLKESKFRENEKQNDIVTVISSVYSSPNSPNTLIPVMVYRAPVLKTIRNKIASHQNLKQIEKFFIYSNYILQSHKWLISIFLAVYGFHIIFWFSLAIFEDSLHPNSRFLMEDESMLSFEGCYALESITYIGGITYCVYLIIQLVCLVLLLKTEKDTYFIKVESILILILQVVCVGLYITLGQSFYRVVDHIIPAGLIMFLYLSLEIIVTVTLPVIYSIMKRYQKVEVFDSELEWALNKSETCEMLLEYSRRSFCPEGVLVYKDISKFKLASTFKKRKLLAFQVVDNYLTFGGVYELNMPNIHLLREEILFKIDSATCEEEMQFRFKH</sequence>
<feature type="transmembrane region" description="Helical" evidence="1">
    <location>
        <begin position="54"/>
        <end position="73"/>
    </location>
</feature>
<feature type="transmembrane region" description="Helical" evidence="1">
    <location>
        <begin position="243"/>
        <end position="266"/>
    </location>
</feature>
<keyword evidence="1" id="KW-0812">Transmembrane</keyword>
<protein>
    <recommendedName>
        <fullName evidence="4">RGS domain-containing protein</fullName>
    </recommendedName>
</protein>
<reference evidence="2 3" key="1">
    <citation type="journal article" date="2010" name="Cell">
        <title>The genome of Naegleria gruberi illuminates early eukaryotic versatility.</title>
        <authorList>
            <person name="Fritz-Laylin L.K."/>
            <person name="Prochnik S.E."/>
            <person name="Ginger M.L."/>
            <person name="Dacks J.B."/>
            <person name="Carpenter M.L."/>
            <person name="Field M.C."/>
            <person name="Kuo A."/>
            <person name="Paredez A."/>
            <person name="Chapman J."/>
            <person name="Pham J."/>
            <person name="Shu S."/>
            <person name="Neupane R."/>
            <person name="Cipriano M."/>
            <person name="Mancuso J."/>
            <person name="Tu H."/>
            <person name="Salamov A."/>
            <person name="Lindquist E."/>
            <person name="Shapiro H."/>
            <person name="Lucas S."/>
            <person name="Grigoriev I.V."/>
            <person name="Cande W.Z."/>
            <person name="Fulton C."/>
            <person name="Rokhsar D.S."/>
            <person name="Dawson S.C."/>
        </authorList>
    </citation>
    <scope>NUCLEOTIDE SEQUENCE [LARGE SCALE GENOMIC DNA]</scope>
    <source>
        <strain evidence="2 3">NEG-M</strain>
    </source>
</reference>
<keyword evidence="1" id="KW-0472">Membrane</keyword>
<evidence type="ECO:0000313" key="2">
    <source>
        <dbReference type="EMBL" id="EFC46151.1"/>
    </source>
</evidence>
<keyword evidence="3" id="KW-1185">Reference proteome</keyword>
<accession>D2VAW4</accession>
<feature type="transmembrane region" description="Helical" evidence="1">
    <location>
        <begin position="20"/>
        <end position="42"/>
    </location>
</feature>
<dbReference type="InParanoid" id="D2VAW4"/>
<dbReference type="VEuPathDB" id="AmoebaDB:NAEGRDRAFT_79252"/>
<gene>
    <name evidence="2" type="ORF">NAEGRDRAFT_79252</name>
</gene>
<organism evidence="3">
    <name type="scientific">Naegleria gruberi</name>
    <name type="common">Amoeba</name>
    <dbReference type="NCBI Taxonomy" id="5762"/>
    <lineage>
        <taxon>Eukaryota</taxon>
        <taxon>Discoba</taxon>
        <taxon>Heterolobosea</taxon>
        <taxon>Tetramitia</taxon>
        <taxon>Eutetramitia</taxon>
        <taxon>Vahlkampfiidae</taxon>
        <taxon>Naegleria</taxon>
    </lineage>
</organism>
<dbReference type="SUPFAM" id="SSF48097">
    <property type="entry name" value="Regulator of G-protein signaling, RGS"/>
    <property type="match status" value="1"/>
</dbReference>
<dbReference type="AlphaFoldDB" id="D2VAW4"/>
<evidence type="ECO:0000313" key="3">
    <source>
        <dbReference type="Proteomes" id="UP000006671"/>
    </source>
</evidence>
<dbReference type="EMBL" id="GG738860">
    <property type="protein sequence ID" value="EFC46151.1"/>
    <property type="molecule type" value="Genomic_DNA"/>
</dbReference>
<feature type="transmembrane region" description="Helical" evidence="1">
    <location>
        <begin position="307"/>
        <end position="332"/>
    </location>
</feature>
<dbReference type="RefSeq" id="XP_002678895.1">
    <property type="nucleotide sequence ID" value="XM_002678849.1"/>
</dbReference>
<dbReference type="GeneID" id="8859325"/>
<dbReference type="InterPro" id="IPR044926">
    <property type="entry name" value="RGS_subdomain_2"/>
</dbReference>
<dbReference type="OrthoDB" id="196547at2759"/>
<dbReference type="InterPro" id="IPR036305">
    <property type="entry name" value="RGS_sf"/>
</dbReference>
<name>D2VAW4_NAEGR</name>